<accession>A0ABT8ER39</accession>
<comment type="caution">
    <text evidence="2">The sequence shown here is derived from an EMBL/GenBank/DDBJ whole genome shotgun (WGS) entry which is preliminary data.</text>
</comment>
<evidence type="ECO:0000313" key="3">
    <source>
        <dbReference type="Proteomes" id="UP001168537"/>
    </source>
</evidence>
<dbReference type="InterPro" id="IPR028087">
    <property type="entry name" value="Tad_N"/>
</dbReference>
<dbReference type="PROSITE" id="PS51257">
    <property type="entry name" value="PROKAR_LIPOPROTEIN"/>
    <property type="match status" value="1"/>
</dbReference>
<feature type="domain" description="Putative Flp pilus-assembly TadG-like N-terminal" evidence="1">
    <location>
        <begin position="15"/>
        <end position="60"/>
    </location>
</feature>
<keyword evidence="3" id="KW-1185">Reference proteome</keyword>
<dbReference type="Proteomes" id="UP001168537">
    <property type="component" value="Unassembled WGS sequence"/>
</dbReference>
<evidence type="ECO:0000259" key="1">
    <source>
        <dbReference type="Pfam" id="PF13400"/>
    </source>
</evidence>
<organism evidence="2 3">
    <name type="scientific">Nocardioides abyssi</name>
    <dbReference type="NCBI Taxonomy" id="3058370"/>
    <lineage>
        <taxon>Bacteria</taxon>
        <taxon>Bacillati</taxon>
        <taxon>Actinomycetota</taxon>
        <taxon>Actinomycetes</taxon>
        <taxon>Propionibacteriales</taxon>
        <taxon>Nocardioidaceae</taxon>
        <taxon>Nocardioides</taxon>
    </lineage>
</organism>
<name>A0ABT8ER39_9ACTN</name>
<reference evidence="2" key="1">
    <citation type="submission" date="2023-06" db="EMBL/GenBank/DDBJ databases">
        <title>Draft genome sequence of Nocardioides sp. SOB72.</title>
        <authorList>
            <person name="Zhang G."/>
        </authorList>
    </citation>
    <scope>NUCLEOTIDE SEQUENCE</scope>
    <source>
        <strain evidence="2">SOB72</strain>
    </source>
</reference>
<gene>
    <name evidence="2" type="ORF">QWY29_04580</name>
</gene>
<proteinExistence type="predicted"/>
<sequence>MLTWLRPPRRRDEGGAIAVVVAVSCVLLFVVAALAVDVGNTWARRGQLQVQADKAALFAAEYLPVDSLTSTAKTASQVKVAKAAAWYLACNGVSGQADDINPAFRNLPDVCPASVSASSLDTAARAMLDAGLVRFPTTTQVTVTAPTARIEYAFGGVAGTSESVQTKSATAKVSSPGVVMPMGGSLGCIAGALNDTQLLGLGNALSSIVPINYFSAGNGEVAATDSTGGTSDSVAWPAVPTPTSPASLTVTSATTIGTNLSLTYSINTGVTDLVGSLLSNLLGNLVGTDISVVFGRGSAIHQVTVPFNLAGAATVSLPQPVRDNPGGWWVKVISPFPRYKVHFSLLGLLGWVEYQGRADALSNNARLIDVPTGSLLDVADLDNLLACAKPVDSPRSDTTDRSERMIKNIREGLDHALAPNPAVITAAQSVSASSSLGTLVSRLTTDPTGLLLGCGATSPNIIDNTSSPAVRPNCVRIDTTRSWAREFTQGFLTPDGRLSCSKSDCSRGSFTLPSTLGISGSYNDDEVADFITGSNKALVLDDLLLTSLDTYLLPGLPLLTPTGRIDDDIYGSPRFFWAPVLTTLFTTGTNAAYPVLTFRPTFITQEQPSVTPGQNLVNLLVGGVIKNVRQLLSNGIRLLLNGTRLDALLDLLGLGDAVDDLLDDLGYADTLETHGLVFDTGTDTAADSRLKAVRVMTLAPDAMPAVDEDYDGPLSEYLGSGPKVVRLVE</sequence>
<dbReference type="Pfam" id="PF13400">
    <property type="entry name" value="Tad"/>
    <property type="match status" value="1"/>
</dbReference>
<evidence type="ECO:0000313" key="2">
    <source>
        <dbReference type="EMBL" id="MDN4160618.1"/>
    </source>
</evidence>
<protein>
    <submittedName>
        <fullName evidence="2">Pilus assembly protein TadG-related protein</fullName>
    </submittedName>
</protein>
<dbReference type="RefSeq" id="WP_300959479.1">
    <property type="nucleotide sequence ID" value="NZ_JAUHJR010000001.1"/>
</dbReference>
<dbReference type="EMBL" id="JAUHJR010000001">
    <property type="protein sequence ID" value="MDN4160618.1"/>
    <property type="molecule type" value="Genomic_DNA"/>
</dbReference>